<dbReference type="Gene3D" id="4.10.49.10">
    <property type="entry name" value="Cytochrome c oxidase subunit VIIc"/>
    <property type="match status" value="1"/>
</dbReference>
<dbReference type="InterPro" id="IPR036636">
    <property type="entry name" value="COX7C/Cox8_sf"/>
</dbReference>
<keyword evidence="1" id="KW-1133">Transmembrane helix</keyword>
<accession>A0A0F7SPS5</accession>
<dbReference type="AlphaFoldDB" id="A0A0F7SPS5"/>
<proteinExistence type="predicted"/>
<keyword evidence="1" id="KW-0472">Membrane</keyword>
<evidence type="ECO:0000256" key="1">
    <source>
        <dbReference type="SAM" id="Phobius"/>
    </source>
</evidence>
<dbReference type="EMBL" id="LN483157">
    <property type="protein sequence ID" value="CED84252.1"/>
    <property type="molecule type" value="Genomic_DNA"/>
</dbReference>
<dbReference type="GO" id="GO:0045277">
    <property type="term" value="C:respiratory chain complex IV"/>
    <property type="evidence" value="ECO:0007669"/>
    <property type="project" value="InterPro"/>
</dbReference>
<name>A0A0F7SPS5_PHARH</name>
<organism evidence="2">
    <name type="scientific">Phaffia rhodozyma</name>
    <name type="common">Yeast</name>
    <name type="synonym">Xanthophyllomyces dendrorhous</name>
    <dbReference type="NCBI Taxonomy" id="264483"/>
    <lineage>
        <taxon>Eukaryota</taxon>
        <taxon>Fungi</taxon>
        <taxon>Dikarya</taxon>
        <taxon>Basidiomycota</taxon>
        <taxon>Agaricomycotina</taxon>
        <taxon>Tremellomycetes</taxon>
        <taxon>Cystofilobasidiales</taxon>
        <taxon>Mrakiaceae</taxon>
        <taxon>Phaffia</taxon>
    </lineage>
</organism>
<dbReference type="GO" id="GO:0005739">
    <property type="term" value="C:mitochondrion"/>
    <property type="evidence" value="ECO:0007669"/>
    <property type="project" value="GOC"/>
</dbReference>
<keyword evidence="1" id="KW-0812">Transmembrane</keyword>
<feature type="transmembrane region" description="Helical" evidence="1">
    <location>
        <begin position="37"/>
        <end position="55"/>
    </location>
</feature>
<protein>
    <submittedName>
        <fullName evidence="2">Uncharacterized protein</fullName>
    </submittedName>
</protein>
<sequence>MSALLRTAARRAPVPSVSQIGLRSLHFENVATKPKTFQFLLLGTCGFWFALPFIVSQYQLRKTNKHLGWYDPEEL</sequence>
<dbReference type="GO" id="GO:0006123">
    <property type="term" value="P:mitochondrial electron transport, cytochrome c to oxygen"/>
    <property type="evidence" value="ECO:0007669"/>
    <property type="project" value="InterPro"/>
</dbReference>
<reference evidence="2" key="1">
    <citation type="submission" date="2014-08" db="EMBL/GenBank/DDBJ databases">
        <authorList>
            <person name="Sharma Rahul"/>
            <person name="Thines Marco"/>
        </authorList>
    </citation>
    <scope>NUCLEOTIDE SEQUENCE</scope>
</reference>
<evidence type="ECO:0000313" key="2">
    <source>
        <dbReference type="EMBL" id="CED84252.1"/>
    </source>
</evidence>